<dbReference type="GO" id="GO:0047429">
    <property type="term" value="F:nucleoside triphosphate diphosphatase activity"/>
    <property type="evidence" value="ECO:0007669"/>
    <property type="project" value="UniProtKB-EC"/>
</dbReference>
<accession>A0A1M7RH66</accession>
<dbReference type="InterPro" id="IPR003697">
    <property type="entry name" value="Maf-like"/>
</dbReference>
<dbReference type="HAMAP" id="MF_00528">
    <property type="entry name" value="Maf"/>
    <property type="match status" value="1"/>
</dbReference>
<comment type="similarity">
    <text evidence="3">Belongs to the Maf family.</text>
</comment>
<name>A0A1M7RH66_9ACTN</name>
<proteinExistence type="inferred from homology"/>
<keyword evidence="3" id="KW-0546">Nucleotide metabolism</keyword>
<dbReference type="GO" id="GO:0005737">
    <property type="term" value="C:cytoplasm"/>
    <property type="evidence" value="ECO:0007669"/>
    <property type="project" value="UniProtKB-SubCell"/>
</dbReference>
<dbReference type="PIRSF" id="PIRSF006305">
    <property type="entry name" value="Maf"/>
    <property type="match status" value="1"/>
</dbReference>
<dbReference type="OrthoDB" id="3527985at2"/>
<dbReference type="STRING" id="134849.SAMN05443668_11219"/>
<comment type="catalytic activity">
    <reaction evidence="3">
        <text>a ribonucleoside 5'-triphosphate + H2O = a ribonucleoside 5'-phosphate + diphosphate + H(+)</text>
        <dbReference type="Rhea" id="RHEA:23996"/>
        <dbReference type="ChEBI" id="CHEBI:15377"/>
        <dbReference type="ChEBI" id="CHEBI:15378"/>
        <dbReference type="ChEBI" id="CHEBI:33019"/>
        <dbReference type="ChEBI" id="CHEBI:58043"/>
        <dbReference type="ChEBI" id="CHEBI:61557"/>
        <dbReference type="EC" id="3.6.1.9"/>
    </reaction>
</comment>
<dbReference type="AlphaFoldDB" id="A0A1M7RH66"/>
<feature type="active site" description="Proton acceptor" evidence="3">
    <location>
        <position position="92"/>
    </location>
</feature>
<dbReference type="SUPFAM" id="SSF52972">
    <property type="entry name" value="ITPase-like"/>
    <property type="match status" value="1"/>
</dbReference>
<comment type="subcellular location">
    <subcellularLocation>
        <location evidence="3">Cytoplasm</location>
    </subcellularLocation>
</comment>
<dbReference type="NCBIfam" id="TIGR00172">
    <property type="entry name" value="maf"/>
    <property type="match status" value="1"/>
</dbReference>
<evidence type="ECO:0000256" key="1">
    <source>
        <dbReference type="ARBA" id="ARBA00001968"/>
    </source>
</evidence>
<evidence type="ECO:0000313" key="4">
    <source>
        <dbReference type="EMBL" id="SHN45388.1"/>
    </source>
</evidence>
<keyword evidence="2 3" id="KW-0378">Hydrolase</keyword>
<keyword evidence="3" id="KW-0963">Cytoplasm</keyword>
<comment type="function">
    <text evidence="3">Nucleoside triphosphate pyrophosphatase. May have a dual role in cell division arrest and in preventing the incorporation of modified nucleotides into cellular nucleic acids.</text>
</comment>
<dbReference type="EC" id="3.6.1.9" evidence="3"/>
<evidence type="ECO:0000313" key="5">
    <source>
        <dbReference type="Proteomes" id="UP000184440"/>
    </source>
</evidence>
<dbReference type="PANTHER" id="PTHR43213:SF5">
    <property type="entry name" value="BIFUNCTIONAL DTTP_UTP PYROPHOSPHATASE_METHYLTRANSFERASE PROTEIN-RELATED"/>
    <property type="match status" value="1"/>
</dbReference>
<dbReference type="CDD" id="cd00555">
    <property type="entry name" value="Maf"/>
    <property type="match status" value="1"/>
</dbReference>
<dbReference type="Gene3D" id="3.90.950.10">
    <property type="match status" value="1"/>
</dbReference>
<dbReference type="GO" id="GO:0009117">
    <property type="term" value="P:nucleotide metabolic process"/>
    <property type="evidence" value="ECO:0007669"/>
    <property type="project" value="UniProtKB-KW"/>
</dbReference>
<gene>
    <name evidence="4" type="ORF">SAMN05443668_11219</name>
</gene>
<dbReference type="Pfam" id="PF02545">
    <property type="entry name" value="Maf"/>
    <property type="match status" value="1"/>
</dbReference>
<dbReference type="InterPro" id="IPR029001">
    <property type="entry name" value="ITPase-like_fam"/>
</dbReference>
<organism evidence="4 5">
    <name type="scientific">Cryptosporangium aurantiacum</name>
    <dbReference type="NCBI Taxonomy" id="134849"/>
    <lineage>
        <taxon>Bacteria</taxon>
        <taxon>Bacillati</taxon>
        <taxon>Actinomycetota</taxon>
        <taxon>Actinomycetes</taxon>
        <taxon>Cryptosporangiales</taxon>
        <taxon>Cryptosporangiaceae</taxon>
        <taxon>Cryptosporangium</taxon>
    </lineage>
</organism>
<dbReference type="PANTHER" id="PTHR43213">
    <property type="entry name" value="BIFUNCTIONAL DTTP/UTP PYROPHOSPHATASE/METHYLTRANSFERASE PROTEIN-RELATED"/>
    <property type="match status" value="1"/>
</dbReference>
<keyword evidence="5" id="KW-1185">Reference proteome</keyword>
<dbReference type="EMBL" id="FRCS01000012">
    <property type="protein sequence ID" value="SHN45388.1"/>
    <property type="molecule type" value="Genomic_DNA"/>
</dbReference>
<evidence type="ECO:0000256" key="3">
    <source>
        <dbReference type="HAMAP-Rule" id="MF_00528"/>
    </source>
</evidence>
<evidence type="ECO:0000256" key="2">
    <source>
        <dbReference type="ARBA" id="ARBA00022801"/>
    </source>
</evidence>
<dbReference type="Proteomes" id="UP000184440">
    <property type="component" value="Unassembled WGS sequence"/>
</dbReference>
<comment type="caution">
    <text evidence="3">Lacks conserved residue(s) required for the propagation of feature annotation.</text>
</comment>
<comment type="cofactor">
    <cofactor evidence="1 3">
        <name>a divalent metal cation</name>
        <dbReference type="ChEBI" id="CHEBI:60240"/>
    </cofactor>
</comment>
<reference evidence="4 5" key="1">
    <citation type="submission" date="2016-11" db="EMBL/GenBank/DDBJ databases">
        <authorList>
            <person name="Jaros S."/>
            <person name="Januszkiewicz K."/>
            <person name="Wedrychowicz H."/>
        </authorList>
    </citation>
    <scope>NUCLEOTIDE SEQUENCE [LARGE SCALE GENOMIC DNA]</scope>
    <source>
        <strain evidence="4 5">DSM 46144</strain>
    </source>
</reference>
<sequence>MGDRRGPGADENPHPVTRRLVLASQSPARLALLRGAGFAPDVIVSGVDESGMTGTPAEICLELARRKCRAVVSSLTANGDVDVDPPVVIGCDSVLELDGVAYGKPKDAADAITRWQLMAGRTGILQTGHCVVDLATGRESSAVAATAVRFGTPSEEEVAAYVATGEPLVVAGAFTIDGRGSLFIDGIDGDHSNVIGLSLPLFRRLLARLDVSAVDLWR</sequence>
<comment type="catalytic activity">
    <reaction evidence="3">
        <text>a 2'-deoxyribonucleoside 5'-triphosphate + H2O = a 2'-deoxyribonucleoside 5'-phosphate + diphosphate + H(+)</text>
        <dbReference type="Rhea" id="RHEA:44644"/>
        <dbReference type="ChEBI" id="CHEBI:15377"/>
        <dbReference type="ChEBI" id="CHEBI:15378"/>
        <dbReference type="ChEBI" id="CHEBI:33019"/>
        <dbReference type="ChEBI" id="CHEBI:61560"/>
        <dbReference type="ChEBI" id="CHEBI:65317"/>
        <dbReference type="EC" id="3.6.1.9"/>
    </reaction>
</comment>
<protein>
    <recommendedName>
        <fullName evidence="3">Nucleoside triphosphate pyrophosphatase</fullName>
        <ecNumber evidence="3">3.6.1.9</ecNumber>
    </recommendedName>
    <alternativeName>
        <fullName evidence="3">Nucleotide pyrophosphatase</fullName>
        <shortName evidence="3">Nucleotide PPase</shortName>
    </alternativeName>
</protein>
<dbReference type="RefSeq" id="WP_073262117.1">
    <property type="nucleotide sequence ID" value="NZ_FRCS01000012.1"/>
</dbReference>